<dbReference type="GO" id="GO:0016853">
    <property type="term" value="F:isomerase activity"/>
    <property type="evidence" value="ECO:0007669"/>
    <property type="project" value="UniProtKB-KW"/>
</dbReference>
<keyword evidence="1" id="KW-0413">Isomerase</keyword>
<keyword evidence="2" id="KW-1185">Reference proteome</keyword>
<reference evidence="1 2" key="1">
    <citation type="submission" date="2018-08" db="EMBL/GenBank/DDBJ databases">
        <title>Sequencing the genomes of 1000 actinobacteria strains.</title>
        <authorList>
            <person name="Klenk H.-P."/>
        </authorList>
    </citation>
    <scope>NUCLEOTIDE SEQUENCE [LARGE SCALE GENOMIC DNA]</scope>
    <source>
        <strain evidence="1 2">DSM 43927</strain>
    </source>
</reference>
<gene>
    <name evidence="1" type="ORF">DFJ69_2349</name>
</gene>
<dbReference type="CDD" id="cd06558">
    <property type="entry name" value="crotonase-like"/>
    <property type="match status" value="1"/>
</dbReference>
<dbReference type="InterPro" id="IPR001753">
    <property type="entry name" value="Enoyl-CoA_hydra/iso"/>
</dbReference>
<comment type="caution">
    <text evidence="1">The sequence shown here is derived from an EMBL/GenBank/DDBJ whole genome shotgun (WGS) entry which is preliminary data.</text>
</comment>
<accession>A0A3D9SLT6</accession>
<dbReference type="EMBL" id="QTTT01000001">
    <property type="protein sequence ID" value="REE96896.1"/>
    <property type="molecule type" value="Genomic_DNA"/>
</dbReference>
<dbReference type="AlphaFoldDB" id="A0A3D9SLT6"/>
<dbReference type="OrthoDB" id="9777711at2"/>
<dbReference type="SUPFAM" id="SSF52096">
    <property type="entry name" value="ClpP/crotonase"/>
    <property type="match status" value="1"/>
</dbReference>
<dbReference type="Pfam" id="PF00378">
    <property type="entry name" value="ECH_1"/>
    <property type="match status" value="1"/>
</dbReference>
<proteinExistence type="predicted"/>
<dbReference type="RefSeq" id="WP_116022475.1">
    <property type="nucleotide sequence ID" value="NZ_QTTT01000001.1"/>
</dbReference>
<dbReference type="PANTHER" id="PTHR43459">
    <property type="entry name" value="ENOYL-COA HYDRATASE"/>
    <property type="match status" value="1"/>
</dbReference>
<dbReference type="Gene3D" id="3.90.226.10">
    <property type="entry name" value="2-enoyl-CoA Hydratase, Chain A, domain 1"/>
    <property type="match status" value="1"/>
</dbReference>
<evidence type="ECO:0000313" key="1">
    <source>
        <dbReference type="EMBL" id="REE96896.1"/>
    </source>
</evidence>
<organism evidence="1 2">
    <name type="scientific">Thermomonospora umbrina</name>
    <dbReference type="NCBI Taxonomy" id="111806"/>
    <lineage>
        <taxon>Bacteria</taxon>
        <taxon>Bacillati</taxon>
        <taxon>Actinomycetota</taxon>
        <taxon>Actinomycetes</taxon>
        <taxon>Streptosporangiales</taxon>
        <taxon>Thermomonosporaceae</taxon>
        <taxon>Thermomonospora</taxon>
    </lineage>
</organism>
<dbReference type="Proteomes" id="UP000256661">
    <property type="component" value="Unassembled WGS sequence"/>
</dbReference>
<name>A0A3D9SLT6_9ACTN</name>
<evidence type="ECO:0000313" key="2">
    <source>
        <dbReference type="Proteomes" id="UP000256661"/>
    </source>
</evidence>
<dbReference type="InterPro" id="IPR029045">
    <property type="entry name" value="ClpP/crotonase-like_dom_sf"/>
</dbReference>
<sequence length="278" mass="30443">MIPMSYAEVIEQARREERELVVLERHREHAVVRLDDPGKLNVLSAAMTVRLRETLATVLADPGIRAVVLTGTDPGFCTGGDLRVMREATRRLADPADEAGSTIPWRFIRSQFGGIARLIAGSDTPVVAAVNGPAAGVGLAMALACDMIIASERAVLVPAFGRLGLLPEVGTSWFLTRRLGHQRAFEFYVTGEHVPAARALELGLVNEVVPHEELAGRAGEWCERMAALPEHALAMVKPLLRQTMDMTWEQSLVMEEYAEPNCFTTKAFADAVETMLER</sequence>
<protein>
    <submittedName>
        <fullName evidence="1">2-(1,2-epoxy-1,2-dihydrophenyl)acetyl-CoA isomerase</fullName>
    </submittedName>
</protein>
<dbReference type="PANTHER" id="PTHR43459:SF1">
    <property type="entry name" value="EG:BACN32G11.4 PROTEIN"/>
    <property type="match status" value="1"/>
</dbReference>